<accession>A0A2N7S0W2</accession>
<evidence type="ECO:0000256" key="1">
    <source>
        <dbReference type="SAM" id="MobiDB-lite"/>
    </source>
</evidence>
<dbReference type="RefSeq" id="WP_102598833.1">
    <property type="nucleotide sequence ID" value="NZ_JABUYH010000008.1"/>
</dbReference>
<organism evidence="2 3">
    <name type="scientific">Glutamicibacter arilaitensis</name>
    <dbReference type="NCBI Taxonomy" id="256701"/>
    <lineage>
        <taxon>Bacteria</taxon>
        <taxon>Bacillati</taxon>
        <taxon>Actinomycetota</taxon>
        <taxon>Actinomycetes</taxon>
        <taxon>Micrococcales</taxon>
        <taxon>Micrococcaceae</taxon>
        <taxon>Glutamicibacter</taxon>
    </lineage>
</organism>
<dbReference type="EMBL" id="PNQX01000002">
    <property type="protein sequence ID" value="PMQ19790.1"/>
    <property type="molecule type" value="Genomic_DNA"/>
</dbReference>
<reference evidence="2 3" key="1">
    <citation type="journal article" date="2017" name="Elife">
        <title>Extensive horizontal gene transfer in cheese-associated bacteria.</title>
        <authorList>
            <person name="Bonham K.S."/>
            <person name="Wolfe B.E."/>
            <person name="Dutton R.J."/>
        </authorList>
    </citation>
    <scope>NUCLEOTIDE SEQUENCE [LARGE SCALE GENOMIC DNA]</scope>
    <source>
        <strain evidence="2 3">JB182</strain>
    </source>
</reference>
<feature type="region of interest" description="Disordered" evidence="1">
    <location>
        <begin position="439"/>
        <end position="466"/>
    </location>
</feature>
<name>A0A2N7S0W2_9MICC</name>
<sequence>MSDSNIPPPLGYVSDPLQPHRVVVEFDVLARSQAEADHIVGEVLVEELAGEPEDIRTDGARVFAEDFGDDVASIRSWEPLDVASVPPKVMAVPSVEWEPLEDSGIPEIVARMFPPEPQTAAFRLPDGTADTEGFDEAHEQWRETCLHLAYAAARLPETLARVEVLEQAQQRAGRAAGAERVRDAVIDLLERDPLPVEPVKDDYLVTVAPAFEGEYEDMRYAWDHSQWRTEFTAAALRREHVLRELISDGGPRTSYLPAQFSRTWMPADLAAIHTLRGLVDIDESGLGIVPLAREVRDRVEAMLAAADPDIRVADPDDPERGELFAGLASDAHDWVPAGVYAATGIDGEGDFRLIVGPVPGTAGATASAAFPHAEHDSAVLNGIAWILEQHTEQQPPAEVLRQVNDRVISTGRTGALVTDLGHAEPMTRLERGVLLSEFLAEREQQLDPGPDDPERPSPDAGLGRNL</sequence>
<protein>
    <submittedName>
        <fullName evidence="2">Uncharacterized protein</fullName>
    </submittedName>
</protein>
<dbReference type="AlphaFoldDB" id="A0A2N7S0W2"/>
<evidence type="ECO:0000313" key="2">
    <source>
        <dbReference type="EMBL" id="PMQ19790.1"/>
    </source>
</evidence>
<gene>
    <name evidence="2" type="ORF">CIK84_14220</name>
</gene>
<dbReference type="Proteomes" id="UP000235739">
    <property type="component" value="Unassembled WGS sequence"/>
</dbReference>
<comment type="caution">
    <text evidence="2">The sequence shown here is derived from an EMBL/GenBank/DDBJ whole genome shotgun (WGS) entry which is preliminary data.</text>
</comment>
<proteinExistence type="predicted"/>
<evidence type="ECO:0000313" key="3">
    <source>
        <dbReference type="Proteomes" id="UP000235739"/>
    </source>
</evidence>